<keyword evidence="2" id="KW-1185">Reference proteome</keyword>
<evidence type="ECO:0000313" key="2">
    <source>
        <dbReference type="Proteomes" id="UP001286313"/>
    </source>
</evidence>
<dbReference type="Proteomes" id="UP001286313">
    <property type="component" value="Unassembled WGS sequence"/>
</dbReference>
<proteinExistence type="predicted"/>
<comment type="caution">
    <text evidence="1">The sequence shown here is derived from an EMBL/GenBank/DDBJ whole genome shotgun (WGS) entry which is preliminary data.</text>
</comment>
<protein>
    <submittedName>
        <fullName evidence="1">Uncharacterized protein</fullName>
    </submittedName>
</protein>
<sequence>MQDKVERLEEQLRKSHRCERARDETHAVGAIQTNYKYFFKYVKKRGTVNAAVGPLVNTDGEVINNPLQISIKEKTNKRRGKLCELGNYNKRAPTRVVTQRMTSISYRGPTLFNALPRYVRDKECSSVDQFKRVLDRFLTNVPDQPKIPHYSIRALSNSIPDQLALMRADGNFLDSPPHDTLYPVPFTGEGLLQDTTNPPTKEVTTEARNLMEKPRRTVAGRKCTHNNKTLVTVTTEARNLMEKPRRTVAGRKCTHNNKTLVTVTTEARNLMEKPRRTVVGRKCTHNKQTLVTPSV</sequence>
<dbReference type="EMBL" id="JAWQEG010000962">
    <property type="protein sequence ID" value="KAK3883727.1"/>
    <property type="molecule type" value="Genomic_DNA"/>
</dbReference>
<name>A0AAE1G2M3_PETCI</name>
<gene>
    <name evidence="1" type="ORF">Pcinc_011984</name>
</gene>
<evidence type="ECO:0000313" key="1">
    <source>
        <dbReference type="EMBL" id="KAK3883727.1"/>
    </source>
</evidence>
<organism evidence="1 2">
    <name type="scientific">Petrolisthes cinctipes</name>
    <name type="common">Flat porcelain crab</name>
    <dbReference type="NCBI Taxonomy" id="88211"/>
    <lineage>
        <taxon>Eukaryota</taxon>
        <taxon>Metazoa</taxon>
        <taxon>Ecdysozoa</taxon>
        <taxon>Arthropoda</taxon>
        <taxon>Crustacea</taxon>
        <taxon>Multicrustacea</taxon>
        <taxon>Malacostraca</taxon>
        <taxon>Eumalacostraca</taxon>
        <taxon>Eucarida</taxon>
        <taxon>Decapoda</taxon>
        <taxon>Pleocyemata</taxon>
        <taxon>Anomura</taxon>
        <taxon>Galatheoidea</taxon>
        <taxon>Porcellanidae</taxon>
        <taxon>Petrolisthes</taxon>
    </lineage>
</organism>
<accession>A0AAE1G2M3</accession>
<dbReference type="AlphaFoldDB" id="A0AAE1G2M3"/>
<reference evidence="1" key="1">
    <citation type="submission" date="2023-10" db="EMBL/GenBank/DDBJ databases">
        <title>Genome assemblies of two species of porcelain crab, Petrolisthes cinctipes and Petrolisthes manimaculis (Anomura: Porcellanidae).</title>
        <authorList>
            <person name="Angst P."/>
        </authorList>
    </citation>
    <scope>NUCLEOTIDE SEQUENCE</scope>
    <source>
        <strain evidence="1">PB745_01</strain>
        <tissue evidence="1">Gill</tissue>
    </source>
</reference>